<keyword evidence="1" id="KW-1133">Transmembrane helix</keyword>
<proteinExistence type="predicted"/>
<feature type="transmembrane region" description="Helical" evidence="1">
    <location>
        <begin position="20"/>
        <end position="39"/>
    </location>
</feature>
<reference evidence="2" key="1">
    <citation type="journal article" date="2021" name="Proc. Natl. Acad. Sci. U.S.A.">
        <title>A Catalog of Tens of Thousands of Viruses from Human Metagenomes Reveals Hidden Associations with Chronic Diseases.</title>
        <authorList>
            <person name="Tisza M.J."/>
            <person name="Buck C.B."/>
        </authorList>
    </citation>
    <scope>NUCLEOTIDE SEQUENCE</scope>
    <source>
        <strain evidence="2">CtZF426</strain>
    </source>
</reference>
<sequence length="140" mass="14448">MLLGVLGVVQVAAPGAPADVAVGAVVMLVGSLVAAPAAWRGWWGVEVPAAGLVMIGVALDVVAALVHVVVAPGTRPIPLILSAAVMLMLCQRMLRIWGCDWEPGRQPDTALSRAQARVVVERTIGLETTTDEGRPDGVQG</sequence>
<keyword evidence="1" id="KW-0812">Transmembrane</keyword>
<dbReference type="EMBL" id="BK057799">
    <property type="protein sequence ID" value="DAE92385.1"/>
    <property type="molecule type" value="Genomic_DNA"/>
</dbReference>
<organism evidence="2">
    <name type="scientific">Siphoviridae sp. ctZF426</name>
    <dbReference type="NCBI Taxonomy" id="2827580"/>
    <lineage>
        <taxon>Viruses</taxon>
        <taxon>Duplodnaviria</taxon>
        <taxon>Heunggongvirae</taxon>
        <taxon>Uroviricota</taxon>
        <taxon>Caudoviricetes</taxon>
    </lineage>
</organism>
<accession>A0A8S5RSY6</accession>
<name>A0A8S5RSY6_9CAUD</name>
<feature type="transmembrane region" description="Helical" evidence="1">
    <location>
        <begin position="51"/>
        <end position="70"/>
    </location>
</feature>
<evidence type="ECO:0000256" key="1">
    <source>
        <dbReference type="SAM" id="Phobius"/>
    </source>
</evidence>
<evidence type="ECO:0000313" key="2">
    <source>
        <dbReference type="EMBL" id="DAE92385.1"/>
    </source>
</evidence>
<protein>
    <submittedName>
        <fullName evidence="2">Uncharacterized protein</fullName>
    </submittedName>
</protein>
<keyword evidence="1" id="KW-0472">Membrane</keyword>